<protein>
    <recommendedName>
        <fullName evidence="10">ENTH domain-containing protein</fullName>
    </recommendedName>
</protein>
<dbReference type="SUPFAM" id="SSF89009">
    <property type="entry name" value="GAT-like domain"/>
    <property type="match status" value="1"/>
</dbReference>
<dbReference type="FunFam" id="1.25.40.90:FF:000019">
    <property type="entry name" value="Clathrin coat assembly protein"/>
    <property type="match status" value="1"/>
</dbReference>
<comment type="subcellular location">
    <subcellularLocation>
        <location evidence="1">Cytoplasmic vesicle</location>
        <location evidence="1">Clathrin-coated vesicle</location>
    </subcellularLocation>
    <subcellularLocation>
        <location evidence="2">Golgi apparatus</location>
    </subcellularLocation>
    <subcellularLocation>
        <location evidence="3">Membrane</location>
        <location evidence="3">Clathrin-coated pit</location>
    </subcellularLocation>
</comment>
<dbReference type="Gene3D" id="1.20.58.150">
    <property type="entry name" value="ANTH domain"/>
    <property type="match status" value="1"/>
</dbReference>
<sequence length="545" mass="60669">MAPSKIRKVIGAVKDRTSISMAKVSGSTSSIAALEVAVVKATRHEEHPPEDRHISEILSLTSYSHSLVSACVAIIARRLDRTKNWVVALKALVLVHRLLARGGRAYEQEIFFSTRHGTRFLNMSDFRDASTSSYGKSCDYSAFVRTYALYLDERLEFRMQGRRGKRGGYGEEEEGGKHGGRAGSGVMVVAGPTPVGEMNIESVFSRAQHLKQLLERFLTCRPTGAAKHNRVVVMALTPIVKESFQLYHDVAEITGTLTDRFMQLDVPDMVRVHEFFSRVSKQLDELDIFYDWCKTVRVVRSSDCPRIEKINYKKLDTMDSFIQQKSALLQNGPDPKPEPETVKELSFVPDEIENNELEEKTETKGSVKKGEETGDLLNLGEELSSIGQRGDELTLALFEEITTTNKPWEAFKDTSDWETALVQSESPWSNQKTLSFKGGLDMIMLDSMYLQGGDDTTFSGTGSASSVVKGPAVLALPAPPGSSLGDPFAASLEVAPPVYVDMSEMEKKQRLLVEEQLVWQQYARGQVGLNNVQQQSSYPYVAMRL</sequence>
<keyword evidence="12" id="KW-1185">Reference proteome</keyword>
<dbReference type="Proteomes" id="UP001632038">
    <property type="component" value="Unassembled WGS sequence"/>
</dbReference>
<dbReference type="Pfam" id="PF07651">
    <property type="entry name" value="ANTH"/>
    <property type="match status" value="1"/>
</dbReference>
<feature type="domain" description="ENTH" evidence="10">
    <location>
        <begin position="26"/>
        <end position="165"/>
    </location>
</feature>
<dbReference type="InterPro" id="IPR011417">
    <property type="entry name" value="ANTH_dom"/>
</dbReference>
<dbReference type="GO" id="GO:0005905">
    <property type="term" value="C:clathrin-coated pit"/>
    <property type="evidence" value="ECO:0007669"/>
    <property type="project" value="UniProtKB-SubCell"/>
</dbReference>
<keyword evidence="5" id="KW-0333">Golgi apparatus</keyword>
<evidence type="ECO:0000313" key="12">
    <source>
        <dbReference type="Proteomes" id="UP001632038"/>
    </source>
</evidence>
<name>A0ABD3EBF1_9LAMI</name>
<keyword evidence="6" id="KW-0472">Membrane</keyword>
<evidence type="ECO:0000256" key="5">
    <source>
        <dbReference type="ARBA" id="ARBA00023034"/>
    </source>
</evidence>
<dbReference type="GO" id="GO:0005794">
    <property type="term" value="C:Golgi apparatus"/>
    <property type="evidence" value="ECO:0007669"/>
    <property type="project" value="UniProtKB-SubCell"/>
</dbReference>
<dbReference type="InterPro" id="IPR008942">
    <property type="entry name" value="ENTH_VHS"/>
</dbReference>
<dbReference type="InterPro" id="IPR045192">
    <property type="entry name" value="AP180-like"/>
</dbReference>
<feature type="region of interest" description="Disordered" evidence="9">
    <location>
        <begin position="163"/>
        <end position="184"/>
    </location>
</feature>
<gene>
    <name evidence="11" type="ORF">CASFOL_004614</name>
</gene>
<evidence type="ECO:0000256" key="3">
    <source>
        <dbReference type="ARBA" id="ARBA00004600"/>
    </source>
</evidence>
<evidence type="ECO:0000256" key="8">
    <source>
        <dbReference type="ARBA" id="ARBA00023329"/>
    </source>
</evidence>
<dbReference type="FunFam" id="1.20.58.150:FF:000005">
    <property type="entry name" value="putative clathrin assembly protein At2g25430"/>
    <property type="match status" value="1"/>
</dbReference>
<dbReference type="PANTHER" id="PTHR22951:SF12">
    <property type="entry name" value="OS05G0426100 PROTEIN"/>
    <property type="match status" value="1"/>
</dbReference>
<organism evidence="11 12">
    <name type="scientific">Castilleja foliolosa</name>
    <dbReference type="NCBI Taxonomy" id="1961234"/>
    <lineage>
        <taxon>Eukaryota</taxon>
        <taxon>Viridiplantae</taxon>
        <taxon>Streptophyta</taxon>
        <taxon>Embryophyta</taxon>
        <taxon>Tracheophyta</taxon>
        <taxon>Spermatophyta</taxon>
        <taxon>Magnoliopsida</taxon>
        <taxon>eudicotyledons</taxon>
        <taxon>Gunneridae</taxon>
        <taxon>Pentapetalae</taxon>
        <taxon>asterids</taxon>
        <taxon>lamiids</taxon>
        <taxon>Lamiales</taxon>
        <taxon>Orobanchaceae</taxon>
        <taxon>Pedicularideae</taxon>
        <taxon>Castillejinae</taxon>
        <taxon>Castilleja</taxon>
    </lineage>
</organism>
<evidence type="ECO:0000256" key="9">
    <source>
        <dbReference type="SAM" id="MobiDB-lite"/>
    </source>
</evidence>
<dbReference type="AlphaFoldDB" id="A0ABD3EBF1"/>
<dbReference type="SUPFAM" id="SSF48464">
    <property type="entry name" value="ENTH/VHS domain"/>
    <property type="match status" value="1"/>
</dbReference>
<keyword evidence="4" id="KW-0254">Endocytosis</keyword>
<dbReference type="PROSITE" id="PS50942">
    <property type="entry name" value="ENTH"/>
    <property type="match status" value="1"/>
</dbReference>
<dbReference type="SMART" id="SM00273">
    <property type="entry name" value="ENTH"/>
    <property type="match status" value="1"/>
</dbReference>
<accession>A0ABD3EBF1</accession>
<evidence type="ECO:0000256" key="4">
    <source>
        <dbReference type="ARBA" id="ARBA00022583"/>
    </source>
</evidence>
<dbReference type="GO" id="GO:0006897">
    <property type="term" value="P:endocytosis"/>
    <property type="evidence" value="ECO:0007669"/>
    <property type="project" value="UniProtKB-KW"/>
</dbReference>
<dbReference type="InterPro" id="IPR013809">
    <property type="entry name" value="ENTH"/>
</dbReference>
<dbReference type="PANTHER" id="PTHR22951">
    <property type="entry name" value="CLATHRIN ASSEMBLY PROTEIN"/>
    <property type="match status" value="1"/>
</dbReference>
<dbReference type="CDD" id="cd16987">
    <property type="entry name" value="ANTH_N_AP180_plant"/>
    <property type="match status" value="1"/>
</dbReference>
<dbReference type="InterPro" id="IPR048050">
    <property type="entry name" value="ANTH_N_plant"/>
</dbReference>
<reference evidence="12" key="1">
    <citation type="journal article" date="2024" name="IScience">
        <title>Strigolactones Initiate the Formation of Haustorium-like Structures in Castilleja.</title>
        <authorList>
            <person name="Buerger M."/>
            <person name="Peterson D."/>
            <person name="Chory J."/>
        </authorList>
    </citation>
    <scope>NUCLEOTIDE SEQUENCE [LARGE SCALE GENOMIC DNA]</scope>
</reference>
<evidence type="ECO:0000259" key="10">
    <source>
        <dbReference type="PROSITE" id="PS50942"/>
    </source>
</evidence>
<dbReference type="Gene3D" id="1.25.40.90">
    <property type="match status" value="1"/>
</dbReference>
<evidence type="ECO:0000256" key="6">
    <source>
        <dbReference type="ARBA" id="ARBA00023136"/>
    </source>
</evidence>
<evidence type="ECO:0000256" key="1">
    <source>
        <dbReference type="ARBA" id="ARBA00004132"/>
    </source>
</evidence>
<dbReference type="EMBL" id="JAVIJP010000006">
    <property type="protein sequence ID" value="KAL3651612.1"/>
    <property type="molecule type" value="Genomic_DNA"/>
</dbReference>
<comment type="caution">
    <text evidence="11">The sequence shown here is derived from an EMBL/GenBank/DDBJ whole genome shotgun (WGS) entry which is preliminary data.</text>
</comment>
<evidence type="ECO:0000313" key="11">
    <source>
        <dbReference type="EMBL" id="KAL3651612.1"/>
    </source>
</evidence>
<dbReference type="InterPro" id="IPR014712">
    <property type="entry name" value="ANTH_dom_sf"/>
</dbReference>
<dbReference type="GO" id="GO:0030136">
    <property type="term" value="C:clathrin-coated vesicle"/>
    <property type="evidence" value="ECO:0007669"/>
    <property type="project" value="UniProtKB-SubCell"/>
</dbReference>
<keyword evidence="8" id="KW-0968">Cytoplasmic vesicle</keyword>
<proteinExistence type="predicted"/>
<evidence type="ECO:0000256" key="2">
    <source>
        <dbReference type="ARBA" id="ARBA00004555"/>
    </source>
</evidence>
<evidence type="ECO:0000256" key="7">
    <source>
        <dbReference type="ARBA" id="ARBA00023176"/>
    </source>
</evidence>
<keyword evidence="7" id="KW-0168">Coated pit</keyword>